<organism evidence="12 13">
    <name type="scientific">Inhella crocodyli</name>
    <dbReference type="NCBI Taxonomy" id="2499851"/>
    <lineage>
        <taxon>Bacteria</taxon>
        <taxon>Pseudomonadati</taxon>
        <taxon>Pseudomonadota</taxon>
        <taxon>Betaproteobacteria</taxon>
        <taxon>Burkholderiales</taxon>
        <taxon>Sphaerotilaceae</taxon>
        <taxon>Inhella</taxon>
    </lineage>
</organism>
<keyword evidence="8 11" id="KW-0067">ATP-binding</keyword>
<dbReference type="OrthoDB" id="9800332at2"/>
<dbReference type="GO" id="GO:0009073">
    <property type="term" value="P:aromatic amino acid family biosynthetic process"/>
    <property type="evidence" value="ECO:0007669"/>
    <property type="project" value="UniProtKB-KW"/>
</dbReference>
<feature type="binding site" evidence="11">
    <location>
        <position position="72"/>
    </location>
    <ligand>
        <name>substrate</name>
    </ligand>
</feature>
<dbReference type="InterPro" id="IPR023000">
    <property type="entry name" value="Shikimate_kinase_CS"/>
</dbReference>
<feature type="binding site" evidence="11">
    <location>
        <position position="7"/>
    </location>
    <ligand>
        <name>Mg(2+)</name>
        <dbReference type="ChEBI" id="CHEBI:18420"/>
    </ligand>
</feature>
<dbReference type="PANTHER" id="PTHR21087:SF16">
    <property type="entry name" value="SHIKIMATE KINASE 1, CHLOROPLASTIC"/>
    <property type="match status" value="1"/>
</dbReference>
<protein>
    <recommendedName>
        <fullName evidence="3 11">Shikimate kinase</fullName>
        <shortName evidence="11">SK</shortName>
        <ecNumber evidence="3 11">2.7.1.71</ecNumber>
    </recommendedName>
</protein>
<comment type="function">
    <text evidence="11">Catalyzes the specific phosphorylation of the 3-hydroxyl group of shikimic acid using ATP as a cosubstrate.</text>
</comment>
<dbReference type="Proteomes" id="UP000288587">
    <property type="component" value="Unassembled WGS sequence"/>
</dbReference>
<dbReference type="GO" id="GO:0005524">
    <property type="term" value="F:ATP binding"/>
    <property type="evidence" value="ECO:0007669"/>
    <property type="project" value="UniProtKB-UniRule"/>
</dbReference>
<evidence type="ECO:0000256" key="10">
    <source>
        <dbReference type="ARBA" id="ARBA00048567"/>
    </source>
</evidence>
<dbReference type="GO" id="GO:0004765">
    <property type="term" value="F:shikimate kinase activity"/>
    <property type="evidence" value="ECO:0007669"/>
    <property type="project" value="UniProtKB-UniRule"/>
</dbReference>
<dbReference type="PRINTS" id="PR01100">
    <property type="entry name" value="SHIKIMTKNASE"/>
</dbReference>
<evidence type="ECO:0000256" key="3">
    <source>
        <dbReference type="ARBA" id="ARBA00012154"/>
    </source>
</evidence>
<evidence type="ECO:0000256" key="9">
    <source>
        <dbReference type="ARBA" id="ARBA00023141"/>
    </source>
</evidence>
<feature type="binding site" evidence="11">
    <location>
        <position position="110"/>
    </location>
    <ligand>
        <name>ATP</name>
        <dbReference type="ChEBI" id="CHEBI:30616"/>
    </ligand>
</feature>
<keyword evidence="11" id="KW-0963">Cytoplasm</keyword>
<name>A0A3S2V257_9BURK</name>
<feature type="binding site" evidence="11">
    <location>
        <position position="49"/>
    </location>
    <ligand>
        <name>substrate</name>
    </ligand>
</feature>
<comment type="subcellular location">
    <subcellularLocation>
        <location evidence="11">Cytoplasm</location>
    </subcellularLocation>
</comment>
<dbReference type="GO" id="GO:0008652">
    <property type="term" value="P:amino acid biosynthetic process"/>
    <property type="evidence" value="ECO:0007669"/>
    <property type="project" value="UniProtKB-KW"/>
</dbReference>
<dbReference type="PANTHER" id="PTHR21087">
    <property type="entry name" value="SHIKIMATE KINASE"/>
    <property type="match status" value="1"/>
</dbReference>
<comment type="subunit">
    <text evidence="11">Monomer.</text>
</comment>
<dbReference type="GO" id="GO:0005829">
    <property type="term" value="C:cytosol"/>
    <property type="evidence" value="ECO:0007669"/>
    <property type="project" value="TreeGrafter"/>
</dbReference>
<comment type="cofactor">
    <cofactor evidence="11">
        <name>Mg(2+)</name>
        <dbReference type="ChEBI" id="CHEBI:18420"/>
    </cofactor>
    <text evidence="11">Binds 1 Mg(2+) ion per subunit.</text>
</comment>
<dbReference type="GO" id="GO:0000287">
    <property type="term" value="F:magnesium ion binding"/>
    <property type="evidence" value="ECO:0007669"/>
    <property type="project" value="UniProtKB-UniRule"/>
</dbReference>
<dbReference type="AlphaFoldDB" id="A0A3S2V257"/>
<dbReference type="EMBL" id="SACM01000002">
    <property type="protein sequence ID" value="RVT86497.1"/>
    <property type="molecule type" value="Genomic_DNA"/>
</dbReference>
<dbReference type="GO" id="GO:0009423">
    <property type="term" value="P:chorismate biosynthetic process"/>
    <property type="evidence" value="ECO:0007669"/>
    <property type="project" value="UniProtKB-UniRule"/>
</dbReference>
<dbReference type="EC" id="2.7.1.71" evidence="3 11"/>
<evidence type="ECO:0000313" key="13">
    <source>
        <dbReference type="Proteomes" id="UP000288587"/>
    </source>
</evidence>
<sequence>MPGSGKSSVARQLGRSLGWAVVDTDHAIESRIGMPIRDFFSLHGEPAFRDLETEVLAHCLQPTEPTVLATGGGIVLRDVNRDALRARSKVFYLRTSVEELVRRLRHDTSRPLLQGVDPRQKLHELYAQRDPLYRKAAHYVVEAHRPSVMGMAHWIQMQLELGGHLNGQGAAPTLSA</sequence>
<evidence type="ECO:0000256" key="1">
    <source>
        <dbReference type="ARBA" id="ARBA00004842"/>
    </source>
</evidence>
<dbReference type="Pfam" id="PF01202">
    <property type="entry name" value="SKI"/>
    <property type="match status" value="1"/>
</dbReference>
<evidence type="ECO:0000256" key="11">
    <source>
        <dbReference type="HAMAP-Rule" id="MF_00109"/>
    </source>
</evidence>
<keyword evidence="11" id="KW-0479">Metal-binding</keyword>
<evidence type="ECO:0000256" key="2">
    <source>
        <dbReference type="ARBA" id="ARBA00006997"/>
    </source>
</evidence>
<comment type="pathway">
    <text evidence="1 11">Metabolic intermediate biosynthesis; chorismate biosynthesis; chorismate from D-erythrose 4-phosphate and phosphoenolpyruvate: step 5/7.</text>
</comment>
<evidence type="ECO:0000256" key="8">
    <source>
        <dbReference type="ARBA" id="ARBA00022840"/>
    </source>
</evidence>
<feature type="binding site" evidence="11">
    <location>
        <position position="25"/>
    </location>
    <ligand>
        <name>substrate</name>
    </ligand>
</feature>
<dbReference type="CDD" id="cd00464">
    <property type="entry name" value="SK"/>
    <property type="match status" value="1"/>
</dbReference>
<keyword evidence="6 11" id="KW-0547">Nucleotide-binding</keyword>
<keyword evidence="4 11" id="KW-0028">Amino-acid biosynthesis</keyword>
<feature type="binding site" evidence="11">
    <location>
        <position position="129"/>
    </location>
    <ligand>
        <name>substrate</name>
    </ligand>
</feature>
<comment type="caution">
    <text evidence="12">The sequence shown here is derived from an EMBL/GenBank/DDBJ whole genome shotgun (WGS) entry which is preliminary data.</text>
</comment>
<comment type="catalytic activity">
    <reaction evidence="10 11">
        <text>shikimate + ATP = 3-phosphoshikimate + ADP + H(+)</text>
        <dbReference type="Rhea" id="RHEA:13121"/>
        <dbReference type="ChEBI" id="CHEBI:15378"/>
        <dbReference type="ChEBI" id="CHEBI:30616"/>
        <dbReference type="ChEBI" id="CHEBI:36208"/>
        <dbReference type="ChEBI" id="CHEBI:145989"/>
        <dbReference type="ChEBI" id="CHEBI:456216"/>
        <dbReference type="EC" id="2.7.1.71"/>
    </reaction>
</comment>
<keyword evidence="7 11" id="KW-0418">Kinase</keyword>
<evidence type="ECO:0000256" key="7">
    <source>
        <dbReference type="ARBA" id="ARBA00022777"/>
    </source>
</evidence>
<accession>A0A3S2V257</accession>
<evidence type="ECO:0000256" key="6">
    <source>
        <dbReference type="ARBA" id="ARBA00022741"/>
    </source>
</evidence>
<dbReference type="UniPathway" id="UPA00053">
    <property type="reaction ID" value="UER00088"/>
</dbReference>
<keyword evidence="9 11" id="KW-0057">Aromatic amino acid biosynthesis</keyword>
<evidence type="ECO:0000313" key="12">
    <source>
        <dbReference type="EMBL" id="RVT86497.1"/>
    </source>
</evidence>
<feature type="binding site" evidence="11">
    <location>
        <begin position="3"/>
        <end position="8"/>
    </location>
    <ligand>
        <name>ATP</name>
        <dbReference type="ChEBI" id="CHEBI:30616"/>
    </ligand>
</feature>
<keyword evidence="5 11" id="KW-0808">Transferase</keyword>
<keyword evidence="11" id="KW-0460">Magnesium</keyword>
<evidence type="ECO:0000256" key="4">
    <source>
        <dbReference type="ARBA" id="ARBA00022605"/>
    </source>
</evidence>
<evidence type="ECO:0000256" key="5">
    <source>
        <dbReference type="ARBA" id="ARBA00022679"/>
    </source>
</evidence>
<dbReference type="InterPro" id="IPR031322">
    <property type="entry name" value="Shikimate/glucono_kinase"/>
</dbReference>
<dbReference type="InterPro" id="IPR027417">
    <property type="entry name" value="P-loop_NTPase"/>
</dbReference>
<dbReference type="SUPFAM" id="SSF52540">
    <property type="entry name" value="P-loop containing nucleoside triphosphate hydrolases"/>
    <property type="match status" value="1"/>
</dbReference>
<comment type="caution">
    <text evidence="11">Lacks conserved residue(s) required for the propagation of feature annotation.</text>
</comment>
<dbReference type="HAMAP" id="MF_00109">
    <property type="entry name" value="Shikimate_kinase"/>
    <property type="match status" value="1"/>
</dbReference>
<gene>
    <name evidence="11" type="primary">aroK</name>
    <name evidence="12" type="ORF">EOD73_09940</name>
</gene>
<dbReference type="Gene3D" id="3.40.50.300">
    <property type="entry name" value="P-loop containing nucleotide triphosphate hydrolases"/>
    <property type="match status" value="1"/>
</dbReference>
<comment type="similarity">
    <text evidence="2 11">Belongs to the shikimate kinase family.</text>
</comment>
<proteinExistence type="inferred from homology"/>
<dbReference type="PROSITE" id="PS01128">
    <property type="entry name" value="SHIKIMATE_KINASE"/>
    <property type="match status" value="1"/>
</dbReference>
<keyword evidence="13" id="KW-1185">Reference proteome</keyword>
<dbReference type="InterPro" id="IPR000623">
    <property type="entry name" value="Shikimate_kinase/TSH1"/>
</dbReference>
<reference evidence="12 13" key="1">
    <citation type="submission" date="2019-01" db="EMBL/GenBank/DDBJ databases">
        <authorList>
            <person name="Chen W.-M."/>
        </authorList>
    </citation>
    <scope>NUCLEOTIDE SEQUENCE [LARGE SCALE GENOMIC DNA]</scope>
    <source>
        <strain evidence="12 13">CCP-18</strain>
    </source>
</reference>